<accession>A0ABT1X5T2</accession>
<keyword evidence="1" id="KW-0732">Signal</keyword>
<proteinExistence type="predicted"/>
<gene>
    <name evidence="2" type="ORF">NRP21_15390</name>
</gene>
<evidence type="ECO:0000313" key="3">
    <source>
        <dbReference type="Proteomes" id="UP001524642"/>
    </source>
</evidence>
<sequence>MRRRRLALLLAALPLAGAGPAELDLARDYIACYRATLPDLRRLALGAAAGGDAPEAAEVQAAIDAELATAEPAYREAMAQALAEGLPPEALRRAVANGSIRAEIGASPNAARLSGTLNRLTFEAVTGMAERALRPR</sequence>
<dbReference type="RefSeq" id="WP_257717106.1">
    <property type="nucleotide sequence ID" value="NZ_JANJOU010000012.1"/>
</dbReference>
<reference evidence="2 3" key="1">
    <citation type="submission" date="2022-06" db="EMBL/GenBank/DDBJ databases">
        <title>Roseomonas CN29.</title>
        <authorList>
            <person name="Cheng Y."/>
            <person name="He X."/>
        </authorList>
    </citation>
    <scope>NUCLEOTIDE SEQUENCE [LARGE SCALE GENOMIC DNA]</scope>
    <source>
        <strain evidence="2 3">CN29</strain>
    </source>
</reference>
<organism evidence="2 3">
    <name type="scientific">Roseomonas populi</name>
    <dbReference type="NCBI Taxonomy" id="3121582"/>
    <lineage>
        <taxon>Bacteria</taxon>
        <taxon>Pseudomonadati</taxon>
        <taxon>Pseudomonadota</taxon>
        <taxon>Alphaproteobacteria</taxon>
        <taxon>Acetobacterales</taxon>
        <taxon>Roseomonadaceae</taxon>
        <taxon>Roseomonas</taxon>
    </lineage>
</organism>
<dbReference type="Proteomes" id="UP001524642">
    <property type="component" value="Unassembled WGS sequence"/>
</dbReference>
<evidence type="ECO:0000313" key="2">
    <source>
        <dbReference type="EMBL" id="MCR0983440.1"/>
    </source>
</evidence>
<protein>
    <submittedName>
        <fullName evidence="2">Uncharacterized protein</fullName>
    </submittedName>
</protein>
<comment type="caution">
    <text evidence="2">The sequence shown here is derived from an EMBL/GenBank/DDBJ whole genome shotgun (WGS) entry which is preliminary data.</text>
</comment>
<keyword evidence="3" id="KW-1185">Reference proteome</keyword>
<evidence type="ECO:0000256" key="1">
    <source>
        <dbReference type="SAM" id="SignalP"/>
    </source>
</evidence>
<feature type="signal peptide" evidence="1">
    <location>
        <begin position="1"/>
        <end position="23"/>
    </location>
</feature>
<dbReference type="EMBL" id="JANJOU010000012">
    <property type="protein sequence ID" value="MCR0983440.1"/>
    <property type="molecule type" value="Genomic_DNA"/>
</dbReference>
<feature type="chain" id="PRO_5046506507" evidence="1">
    <location>
        <begin position="24"/>
        <end position="136"/>
    </location>
</feature>
<name>A0ABT1X5T2_9PROT</name>